<protein>
    <submittedName>
        <fullName evidence="1">Uncharacterized protein</fullName>
    </submittedName>
</protein>
<feature type="non-terminal residue" evidence="1">
    <location>
        <position position="1"/>
    </location>
</feature>
<organism evidence="1 2">
    <name type="scientific">Eretmocerus hayati</name>
    <dbReference type="NCBI Taxonomy" id="131215"/>
    <lineage>
        <taxon>Eukaryota</taxon>
        <taxon>Metazoa</taxon>
        <taxon>Ecdysozoa</taxon>
        <taxon>Arthropoda</taxon>
        <taxon>Hexapoda</taxon>
        <taxon>Insecta</taxon>
        <taxon>Pterygota</taxon>
        <taxon>Neoptera</taxon>
        <taxon>Endopterygota</taxon>
        <taxon>Hymenoptera</taxon>
        <taxon>Apocrita</taxon>
        <taxon>Proctotrupomorpha</taxon>
        <taxon>Chalcidoidea</taxon>
        <taxon>Aphelinidae</taxon>
        <taxon>Aphelininae</taxon>
        <taxon>Eretmocerus</taxon>
    </lineage>
</organism>
<reference evidence="1" key="1">
    <citation type="submission" date="2023-04" db="EMBL/GenBank/DDBJ databases">
        <title>A chromosome-level genome assembly of the parasitoid wasp Eretmocerus hayati.</title>
        <authorList>
            <person name="Zhong Y."/>
            <person name="Liu S."/>
            <person name="Liu Y."/>
        </authorList>
    </citation>
    <scope>NUCLEOTIDE SEQUENCE</scope>
    <source>
        <strain evidence="1">ZJU_SS_LIU_2023</strain>
    </source>
</reference>
<name>A0ACC2P6T1_9HYME</name>
<dbReference type="EMBL" id="CM056742">
    <property type="protein sequence ID" value="KAJ8678581.1"/>
    <property type="molecule type" value="Genomic_DNA"/>
</dbReference>
<keyword evidence="2" id="KW-1185">Reference proteome</keyword>
<proteinExistence type="predicted"/>
<evidence type="ECO:0000313" key="2">
    <source>
        <dbReference type="Proteomes" id="UP001239111"/>
    </source>
</evidence>
<feature type="non-terminal residue" evidence="1">
    <location>
        <position position="205"/>
    </location>
</feature>
<gene>
    <name evidence="1" type="ORF">QAD02_014368</name>
</gene>
<evidence type="ECO:0000313" key="1">
    <source>
        <dbReference type="EMBL" id="KAJ8678581.1"/>
    </source>
</evidence>
<comment type="caution">
    <text evidence="1">The sequence shown here is derived from an EMBL/GenBank/DDBJ whole genome shotgun (WGS) entry which is preliminary data.</text>
</comment>
<sequence>SPGKHTAAVTAPVSGTSVATSVTVNDASKTLNVIQTPSASASSPSISSSKVAEKVRNVKEKKDKGVSLMRRLTNMKKSKSPPPSMYSMDNPVFDDGNSSPSSIIDPVHIRSGSCPSQLLHAGTTQDVKASTIGHHRLHHGREGHVTSSQRVKHKERPSLPVTFFQRSGESSAIASGTMSSHHRKSNSLDAGTGKQVRQQVATRDR</sequence>
<accession>A0ACC2P6T1</accession>
<dbReference type="Proteomes" id="UP001239111">
    <property type="component" value="Chromosome 2"/>
</dbReference>